<gene>
    <name evidence="1" type="ORF">E5990_06020</name>
</gene>
<dbReference type="Proteomes" id="UP000305401">
    <property type="component" value="Unassembled WGS sequence"/>
</dbReference>
<proteinExistence type="predicted"/>
<evidence type="ECO:0000313" key="2">
    <source>
        <dbReference type="Proteomes" id="UP000305401"/>
    </source>
</evidence>
<sequence>MTNKYKYTYGTLANGLRTVHCQNRGNVEYCGLAVQVGSRNETPRTYGLAHFVEHSIFKGTKRRHSWHIINRMESIGGELNAYTSEETTMLYSVFPKGGLTRAVELMHDLVANSEFPERQIEREREVVLDEIASYLDSPSEAVFDSFNDLMFSGSSLGHNILGNTETIPTFTSQICRQFLERYYTPKNMVFFYLGPSSAERVASVVGKFFEKLDRPTIKHTLQPPAILEPFDKYNHIGSHQCHTLMGARIPGMFANEKHTFALLNNIIGGPCMNSLLNIELRERHGYVYSVDSSTSLFSDCGELTVYFGCDPEHTAPCRKIVTEIFNRLASKQMSERALNAAKKQYLGQMAVASENNEQAALAAGRSTLFKGFVTPVHEIIEHIRSVSTDDIRNAAEGIAKQGLSVLTFG</sequence>
<reference evidence="1" key="1">
    <citation type="submission" date="2019-04" db="EMBL/GenBank/DDBJ databases">
        <title>Microbes associate with the intestines of laboratory mice.</title>
        <authorList>
            <person name="Navarre W."/>
            <person name="Wong E."/>
            <person name="Huang K.C."/>
            <person name="Tropini C."/>
            <person name="Ng K."/>
            <person name="Yu B."/>
        </authorList>
    </citation>
    <scope>NUCLEOTIDE SEQUENCE</scope>
    <source>
        <strain evidence="1">NM86_A22</strain>
    </source>
</reference>
<name>A0AC61S5X5_9BACT</name>
<comment type="caution">
    <text evidence="1">The sequence shown here is derived from an EMBL/GenBank/DDBJ whole genome shotgun (WGS) entry which is preliminary data.</text>
</comment>
<keyword evidence="2" id="KW-1185">Reference proteome</keyword>
<evidence type="ECO:0000313" key="1">
    <source>
        <dbReference type="EMBL" id="THG51463.1"/>
    </source>
</evidence>
<accession>A0AC61S5X5</accession>
<dbReference type="EMBL" id="SSTG01000060">
    <property type="protein sequence ID" value="THG51463.1"/>
    <property type="molecule type" value="Genomic_DNA"/>
</dbReference>
<organism evidence="1 2">
    <name type="scientific">Muribaculum caecicola</name>
    <dbReference type="NCBI Taxonomy" id="3038144"/>
    <lineage>
        <taxon>Bacteria</taxon>
        <taxon>Pseudomonadati</taxon>
        <taxon>Bacteroidota</taxon>
        <taxon>Bacteroidia</taxon>
        <taxon>Bacteroidales</taxon>
        <taxon>Muribaculaceae</taxon>
        <taxon>Muribaculum</taxon>
    </lineage>
</organism>
<protein>
    <submittedName>
        <fullName evidence="1">Insulinase family protein</fullName>
    </submittedName>
</protein>